<evidence type="ECO:0000313" key="4">
    <source>
        <dbReference type="Proteomes" id="UP000316095"/>
    </source>
</evidence>
<reference evidence="3 4" key="1">
    <citation type="submission" date="2019-02" db="EMBL/GenBank/DDBJ databases">
        <title>Deep-cultivation of Planctomycetes and their phenomic and genomic characterization uncovers novel biology.</title>
        <authorList>
            <person name="Wiegand S."/>
            <person name="Jogler M."/>
            <person name="Boedeker C."/>
            <person name="Pinto D."/>
            <person name="Vollmers J."/>
            <person name="Rivas-Marin E."/>
            <person name="Kohn T."/>
            <person name="Peeters S.H."/>
            <person name="Heuer A."/>
            <person name="Rast P."/>
            <person name="Oberbeckmann S."/>
            <person name="Bunk B."/>
            <person name="Jeske O."/>
            <person name="Meyerdierks A."/>
            <person name="Storesund J.E."/>
            <person name="Kallscheuer N."/>
            <person name="Luecker S."/>
            <person name="Lage O.M."/>
            <person name="Pohl T."/>
            <person name="Merkel B.J."/>
            <person name="Hornburger P."/>
            <person name="Mueller R.-W."/>
            <person name="Bruemmer F."/>
            <person name="Labrenz M."/>
            <person name="Spormann A.M."/>
            <person name="Op Den Camp H."/>
            <person name="Overmann J."/>
            <person name="Amann R."/>
            <person name="Jetten M.S.M."/>
            <person name="Mascher T."/>
            <person name="Medema M.H."/>
            <person name="Devos D.P."/>
            <person name="Kaster A.-K."/>
            <person name="Ovreas L."/>
            <person name="Rohde M."/>
            <person name="Galperin M.Y."/>
            <person name="Jogler C."/>
        </authorList>
    </citation>
    <scope>NUCLEOTIDE SEQUENCE [LARGE SCALE GENOMIC DNA]</scope>
    <source>
        <strain evidence="3 4">Pan54</strain>
    </source>
</reference>
<evidence type="ECO:0000256" key="1">
    <source>
        <dbReference type="SAM" id="MobiDB-lite"/>
    </source>
</evidence>
<evidence type="ECO:0008006" key="5">
    <source>
        <dbReference type="Google" id="ProtNLM"/>
    </source>
</evidence>
<proteinExistence type="predicted"/>
<feature type="compositionally biased region" description="Polar residues" evidence="1">
    <location>
        <begin position="133"/>
        <end position="150"/>
    </location>
</feature>
<feature type="chain" id="PRO_5023015431" description="Collagen triple helix repeat (20 copies)" evidence="2">
    <location>
        <begin position="24"/>
        <end position="244"/>
    </location>
</feature>
<keyword evidence="4" id="KW-1185">Reference proteome</keyword>
<dbReference type="EMBL" id="SJPG01000001">
    <property type="protein sequence ID" value="TWT63181.1"/>
    <property type="molecule type" value="Genomic_DNA"/>
</dbReference>
<accession>A0A5C5XL66</accession>
<name>A0A5C5XL66_9PLAN</name>
<protein>
    <recommendedName>
        <fullName evidence="5">Collagen triple helix repeat (20 copies)</fullName>
    </recommendedName>
</protein>
<feature type="signal peptide" evidence="2">
    <location>
        <begin position="1"/>
        <end position="23"/>
    </location>
</feature>
<dbReference type="Proteomes" id="UP000316095">
    <property type="component" value="Unassembled WGS sequence"/>
</dbReference>
<dbReference type="AlphaFoldDB" id="A0A5C5XL66"/>
<evidence type="ECO:0000256" key="2">
    <source>
        <dbReference type="SAM" id="SignalP"/>
    </source>
</evidence>
<evidence type="ECO:0000313" key="3">
    <source>
        <dbReference type="EMBL" id="TWT63181.1"/>
    </source>
</evidence>
<keyword evidence="2" id="KW-0732">Signal</keyword>
<sequence precursor="true">MRHALVSAVALLMILVTASQLSAQDSQTAQRPPNCAVPKSYVPPQSQQPPAQVMVVNPSEWHGLRVDVLRLDSELSHLKKAIASGSLQGPAGPPGPAGSPGPAGRDGVTPNLIPYQQKIREIESRLLAIKPRTGQSQATPATRQTSAQKPSQHWLTEILQPVARVVGTVYAGPLVGAIAAGGIGWVGWFFGRKKGTETYVPRPVPGRPQGPSYGEQIQDAYRGVVVQRDGSTTGYPEEPQKKSW</sequence>
<feature type="region of interest" description="Disordered" evidence="1">
    <location>
        <begin position="84"/>
        <end position="110"/>
    </location>
</feature>
<organism evidence="3 4">
    <name type="scientific">Rubinisphaera italica</name>
    <dbReference type="NCBI Taxonomy" id="2527969"/>
    <lineage>
        <taxon>Bacteria</taxon>
        <taxon>Pseudomonadati</taxon>
        <taxon>Planctomycetota</taxon>
        <taxon>Planctomycetia</taxon>
        <taxon>Planctomycetales</taxon>
        <taxon>Planctomycetaceae</taxon>
        <taxon>Rubinisphaera</taxon>
    </lineage>
</organism>
<feature type="region of interest" description="Disordered" evidence="1">
    <location>
        <begin position="131"/>
        <end position="150"/>
    </location>
</feature>
<comment type="caution">
    <text evidence="3">The sequence shown here is derived from an EMBL/GenBank/DDBJ whole genome shotgun (WGS) entry which is preliminary data.</text>
</comment>
<dbReference type="RefSeq" id="WP_146504958.1">
    <property type="nucleotide sequence ID" value="NZ_SJPG01000001.1"/>
</dbReference>
<gene>
    <name evidence="3" type="ORF">Pan54_39340</name>
</gene>
<feature type="region of interest" description="Disordered" evidence="1">
    <location>
        <begin position="24"/>
        <end position="49"/>
    </location>
</feature>